<protein>
    <submittedName>
        <fullName evidence="1">Uncharacterized protein</fullName>
    </submittedName>
</protein>
<evidence type="ECO:0000313" key="2">
    <source>
        <dbReference type="Proteomes" id="UP000279962"/>
    </source>
</evidence>
<reference evidence="1 2" key="1">
    <citation type="submission" date="2018-10" db="EMBL/GenBank/DDBJ databases">
        <title>The complete genome of Acinetobacter wuhouensis strain WCHAW010062.</title>
        <authorList>
            <person name="Hu Y."/>
            <person name="Long H."/>
            <person name="Feng Y."/>
            <person name="Zong Z."/>
        </authorList>
    </citation>
    <scope>NUCLEOTIDE SEQUENCE [LARGE SCALE GENOMIC DNA]</scope>
    <source>
        <strain evidence="1 2">WCHAW010062</strain>
    </source>
</reference>
<name>A0A3G2T376_9GAMM</name>
<organism evidence="1 2">
    <name type="scientific">Acinetobacter wuhouensis</name>
    <dbReference type="NCBI Taxonomy" id="1879050"/>
    <lineage>
        <taxon>Bacteria</taxon>
        <taxon>Pseudomonadati</taxon>
        <taxon>Pseudomonadota</taxon>
        <taxon>Gammaproteobacteria</taxon>
        <taxon>Moraxellales</taxon>
        <taxon>Moraxellaceae</taxon>
        <taxon>Acinetobacter</taxon>
    </lineage>
</organism>
<accession>A0A3G2T376</accession>
<dbReference type="AlphaFoldDB" id="A0A3G2T376"/>
<sequence length="116" mass="13596">MNLLTKPTFFCQFDSETSQGARYRVGIDKPTFYILKLKEKKDFALKGFQQKYDLYREYPNTLFKIQDNKVSEKLNDLLTKAVTAKSNSDYYDRLNDAGHFASADYKKWKRASRGLV</sequence>
<gene>
    <name evidence="1" type="ORF">CDG68_11195</name>
</gene>
<dbReference type="Proteomes" id="UP000279962">
    <property type="component" value="Chromosome"/>
</dbReference>
<evidence type="ECO:0000313" key="1">
    <source>
        <dbReference type="EMBL" id="AYO54167.1"/>
    </source>
</evidence>
<proteinExistence type="predicted"/>
<dbReference type="EMBL" id="CP033133">
    <property type="protein sequence ID" value="AYO54167.1"/>
    <property type="molecule type" value="Genomic_DNA"/>
</dbReference>
<dbReference type="RefSeq" id="WP_087554162.1">
    <property type="nucleotide sequence ID" value="NZ_CP033133.1"/>
</dbReference>